<accession>A0A0V0QSG3</accession>
<organism evidence="8 9">
    <name type="scientific">Pseudocohnilembus persalinus</name>
    <name type="common">Ciliate</name>
    <dbReference type="NCBI Taxonomy" id="266149"/>
    <lineage>
        <taxon>Eukaryota</taxon>
        <taxon>Sar</taxon>
        <taxon>Alveolata</taxon>
        <taxon>Ciliophora</taxon>
        <taxon>Intramacronucleata</taxon>
        <taxon>Oligohymenophorea</taxon>
        <taxon>Scuticociliatia</taxon>
        <taxon>Philasterida</taxon>
        <taxon>Pseudocohnilembidae</taxon>
        <taxon>Pseudocohnilembus</taxon>
    </lineage>
</organism>
<dbReference type="GO" id="GO:0019674">
    <property type="term" value="P:NAD+ metabolic process"/>
    <property type="evidence" value="ECO:0007669"/>
    <property type="project" value="InterPro"/>
</dbReference>
<dbReference type="EMBL" id="LDAU01000110">
    <property type="protein sequence ID" value="KRX05212.1"/>
    <property type="molecule type" value="Genomic_DNA"/>
</dbReference>
<dbReference type="InterPro" id="IPR017437">
    <property type="entry name" value="ATP-NAD_kinase_PpnK-typ_C"/>
</dbReference>
<dbReference type="PANTHER" id="PTHR20275:SF0">
    <property type="entry name" value="NAD KINASE"/>
    <property type="match status" value="1"/>
</dbReference>
<proteinExistence type="inferred from homology"/>
<evidence type="ECO:0000256" key="1">
    <source>
        <dbReference type="ARBA" id="ARBA00010995"/>
    </source>
</evidence>
<reference evidence="8 9" key="1">
    <citation type="journal article" date="2015" name="Sci. Rep.">
        <title>Genome of the facultative scuticociliatosis pathogen Pseudocohnilembus persalinus provides insight into its virulence through horizontal gene transfer.</title>
        <authorList>
            <person name="Xiong J."/>
            <person name="Wang G."/>
            <person name="Cheng J."/>
            <person name="Tian M."/>
            <person name="Pan X."/>
            <person name="Warren A."/>
            <person name="Jiang C."/>
            <person name="Yuan D."/>
            <person name="Miao W."/>
        </authorList>
    </citation>
    <scope>NUCLEOTIDE SEQUENCE [LARGE SCALE GENOMIC DNA]</scope>
    <source>
        <strain evidence="8">36N120E</strain>
    </source>
</reference>
<dbReference type="Gene3D" id="2.60.200.30">
    <property type="entry name" value="Probable inorganic polyphosphate/atp-NAD kinase, domain 2"/>
    <property type="match status" value="1"/>
</dbReference>
<evidence type="ECO:0000256" key="2">
    <source>
        <dbReference type="ARBA" id="ARBA00022679"/>
    </source>
</evidence>
<dbReference type="Proteomes" id="UP000054937">
    <property type="component" value="Unassembled WGS sequence"/>
</dbReference>
<dbReference type="Pfam" id="PF01513">
    <property type="entry name" value="NAD_kinase"/>
    <property type="match status" value="1"/>
</dbReference>
<keyword evidence="4 8" id="KW-0418">Kinase</keyword>
<dbReference type="InterPro" id="IPR002504">
    <property type="entry name" value="NADK"/>
</dbReference>
<evidence type="ECO:0000256" key="5">
    <source>
        <dbReference type="ARBA" id="ARBA00022840"/>
    </source>
</evidence>
<evidence type="ECO:0000256" key="3">
    <source>
        <dbReference type="ARBA" id="ARBA00022741"/>
    </source>
</evidence>
<dbReference type="OrthoDB" id="24581at2759"/>
<dbReference type="PANTHER" id="PTHR20275">
    <property type="entry name" value="NAD KINASE"/>
    <property type="match status" value="1"/>
</dbReference>
<dbReference type="AlphaFoldDB" id="A0A0V0QSG3"/>
<evidence type="ECO:0000313" key="9">
    <source>
        <dbReference type="Proteomes" id="UP000054937"/>
    </source>
</evidence>
<keyword evidence="3" id="KW-0547">Nucleotide-binding</keyword>
<keyword evidence="7" id="KW-0520">NAD</keyword>
<keyword evidence="9" id="KW-1185">Reference proteome</keyword>
<keyword evidence="6" id="KW-0521">NADP</keyword>
<dbReference type="InterPro" id="IPR016064">
    <property type="entry name" value="NAD/diacylglycerol_kinase_sf"/>
</dbReference>
<dbReference type="GO" id="GO:0003951">
    <property type="term" value="F:NAD+ kinase activity"/>
    <property type="evidence" value="ECO:0007669"/>
    <property type="project" value="InterPro"/>
</dbReference>
<comment type="similarity">
    <text evidence="1">Belongs to the NAD kinase family.</text>
</comment>
<dbReference type="InterPro" id="IPR017438">
    <property type="entry name" value="ATP-NAD_kinase_N"/>
</dbReference>
<dbReference type="FunFam" id="2.60.200.30:FF:000009">
    <property type="entry name" value="Poly(P)/ATP NAD kinase"/>
    <property type="match status" value="1"/>
</dbReference>
<dbReference type="Pfam" id="PF20143">
    <property type="entry name" value="NAD_kinase_C"/>
    <property type="match status" value="1"/>
</dbReference>
<dbReference type="HAMAP" id="MF_00361">
    <property type="entry name" value="NAD_kinase"/>
    <property type="match status" value="1"/>
</dbReference>
<evidence type="ECO:0000256" key="6">
    <source>
        <dbReference type="ARBA" id="ARBA00022857"/>
    </source>
</evidence>
<sequence length="252" mass="28556">MEEDQFKINLAITIGGDGTILYAVQQFQNRQVPPLFTIAQGTLGFLCQYGIQEAPNELKRITNKIMVQKEIEVQQKMRLKLKLFNKQEEKPIEKFNVLNEIVIYRDGNQTMILDLYLNNKFFTTVKGDGLILNTPTGSTAYALSSGGSIIQPTLKAISIVPISPHSLSFRPIVLSYDVEIKIQLSKDSRVAGKISGDGQKDIYLNHNQFIILKISNYSAPVICDKEGQNQLQFFHSWMDKLKILLKWNANFA</sequence>
<dbReference type="SUPFAM" id="SSF111331">
    <property type="entry name" value="NAD kinase/diacylglycerol kinase-like"/>
    <property type="match status" value="1"/>
</dbReference>
<evidence type="ECO:0000256" key="7">
    <source>
        <dbReference type="ARBA" id="ARBA00023027"/>
    </source>
</evidence>
<dbReference type="GO" id="GO:0005524">
    <property type="term" value="F:ATP binding"/>
    <property type="evidence" value="ECO:0007669"/>
    <property type="project" value="UniProtKB-KW"/>
</dbReference>
<name>A0A0V0QSG3_PSEPJ</name>
<evidence type="ECO:0000313" key="8">
    <source>
        <dbReference type="EMBL" id="KRX05212.1"/>
    </source>
</evidence>
<comment type="caution">
    <text evidence="8">The sequence shown here is derived from an EMBL/GenBank/DDBJ whole genome shotgun (WGS) entry which is preliminary data.</text>
</comment>
<dbReference type="InParanoid" id="A0A0V0QSG3"/>
<dbReference type="Gene3D" id="3.40.50.10330">
    <property type="entry name" value="Probable inorganic polyphosphate/atp-NAD kinase, domain 1"/>
    <property type="match status" value="1"/>
</dbReference>
<dbReference type="OMA" id="SMCHFEI"/>
<keyword evidence="2" id="KW-0808">Transferase</keyword>
<evidence type="ECO:0000256" key="4">
    <source>
        <dbReference type="ARBA" id="ARBA00022777"/>
    </source>
</evidence>
<keyword evidence="5" id="KW-0067">ATP-binding</keyword>
<dbReference type="GO" id="GO:0006741">
    <property type="term" value="P:NADP+ biosynthetic process"/>
    <property type="evidence" value="ECO:0007669"/>
    <property type="project" value="InterPro"/>
</dbReference>
<gene>
    <name evidence="8" type="ORF">PPERSA_06846</name>
</gene>
<protein>
    <submittedName>
        <fullName evidence="8">ATP-NAD kinase-like domain</fullName>
    </submittedName>
</protein>